<gene>
    <name evidence="2" type="ORF">ACFPOE_17930</name>
</gene>
<accession>A0ABW0NFK5</accession>
<name>A0ABW0NFK5_9BURK</name>
<feature type="region of interest" description="Disordered" evidence="1">
    <location>
        <begin position="1"/>
        <end position="26"/>
    </location>
</feature>
<keyword evidence="3" id="KW-1185">Reference proteome</keyword>
<organism evidence="2 3">
    <name type="scientific">Caenimonas terrae</name>
    <dbReference type="NCBI Taxonomy" id="696074"/>
    <lineage>
        <taxon>Bacteria</taxon>
        <taxon>Pseudomonadati</taxon>
        <taxon>Pseudomonadota</taxon>
        <taxon>Betaproteobacteria</taxon>
        <taxon>Burkholderiales</taxon>
        <taxon>Comamonadaceae</taxon>
        <taxon>Caenimonas</taxon>
    </lineage>
</organism>
<dbReference type="EMBL" id="JBHSMF010000009">
    <property type="protein sequence ID" value="MFC5499430.1"/>
    <property type="molecule type" value="Genomic_DNA"/>
</dbReference>
<sequence length="103" mass="10676">MSNSSAIPRRPGAAGWEEIEDGSGPASQAWVNTEIGVVVVSAVEQDEQAQAAYSLALRMVDGGRCSGSLVFLALADFGSLDAVECPPRRKGERLFRAGPAAAA</sequence>
<evidence type="ECO:0000313" key="3">
    <source>
        <dbReference type="Proteomes" id="UP001596037"/>
    </source>
</evidence>
<reference evidence="3" key="1">
    <citation type="journal article" date="2019" name="Int. J. Syst. Evol. Microbiol.">
        <title>The Global Catalogue of Microorganisms (GCM) 10K type strain sequencing project: providing services to taxonomists for standard genome sequencing and annotation.</title>
        <authorList>
            <consortium name="The Broad Institute Genomics Platform"/>
            <consortium name="The Broad Institute Genome Sequencing Center for Infectious Disease"/>
            <person name="Wu L."/>
            <person name="Ma J."/>
        </authorList>
    </citation>
    <scope>NUCLEOTIDE SEQUENCE [LARGE SCALE GENOMIC DNA]</scope>
    <source>
        <strain evidence="3">CCUG 57401</strain>
    </source>
</reference>
<comment type="caution">
    <text evidence="2">The sequence shown here is derived from an EMBL/GenBank/DDBJ whole genome shotgun (WGS) entry which is preliminary data.</text>
</comment>
<proteinExistence type="predicted"/>
<evidence type="ECO:0000256" key="1">
    <source>
        <dbReference type="SAM" id="MobiDB-lite"/>
    </source>
</evidence>
<protein>
    <submittedName>
        <fullName evidence="2">Uncharacterized protein</fullName>
    </submittedName>
</protein>
<evidence type="ECO:0000313" key="2">
    <source>
        <dbReference type="EMBL" id="MFC5499430.1"/>
    </source>
</evidence>
<dbReference type="Proteomes" id="UP001596037">
    <property type="component" value="Unassembled WGS sequence"/>
</dbReference>
<dbReference type="RefSeq" id="WP_376851653.1">
    <property type="nucleotide sequence ID" value="NZ_JBHSMF010000009.1"/>
</dbReference>